<proteinExistence type="predicted"/>
<dbReference type="AlphaFoldDB" id="A0AA88N373"/>
<reference evidence="1" key="1">
    <citation type="submission" date="2023-07" db="EMBL/GenBank/DDBJ databases">
        <title>Chromosome-level Genome Assembly of Striped Snakehead (Channa striata).</title>
        <authorList>
            <person name="Liu H."/>
        </authorList>
    </citation>
    <scope>NUCLEOTIDE SEQUENCE</scope>
    <source>
        <strain evidence="1">Gz</strain>
        <tissue evidence="1">Muscle</tissue>
    </source>
</reference>
<dbReference type="Proteomes" id="UP001187415">
    <property type="component" value="Unassembled WGS sequence"/>
</dbReference>
<accession>A0AA88N373</accession>
<dbReference type="EMBL" id="JAUPFM010000007">
    <property type="protein sequence ID" value="KAK2847561.1"/>
    <property type="molecule type" value="Genomic_DNA"/>
</dbReference>
<gene>
    <name evidence="1" type="ORF">Q5P01_010560</name>
</gene>
<comment type="caution">
    <text evidence="1">The sequence shown here is derived from an EMBL/GenBank/DDBJ whole genome shotgun (WGS) entry which is preliminary data.</text>
</comment>
<organism evidence="1 2">
    <name type="scientific">Channa striata</name>
    <name type="common">Snakehead murrel</name>
    <name type="synonym">Ophicephalus striatus</name>
    <dbReference type="NCBI Taxonomy" id="64152"/>
    <lineage>
        <taxon>Eukaryota</taxon>
        <taxon>Metazoa</taxon>
        <taxon>Chordata</taxon>
        <taxon>Craniata</taxon>
        <taxon>Vertebrata</taxon>
        <taxon>Euteleostomi</taxon>
        <taxon>Actinopterygii</taxon>
        <taxon>Neopterygii</taxon>
        <taxon>Teleostei</taxon>
        <taxon>Neoteleostei</taxon>
        <taxon>Acanthomorphata</taxon>
        <taxon>Anabantaria</taxon>
        <taxon>Anabantiformes</taxon>
        <taxon>Channoidei</taxon>
        <taxon>Channidae</taxon>
        <taxon>Channa</taxon>
    </lineage>
</organism>
<sequence length="591" mass="67252">MMVDWARRLSAEEKRCRLNVVYKKIREEVMKEAEALCQKPSRSLLLALMDLVEVLGGNEFRSVVTVDRAGLKHVLLIYGNYTMYYLPNEELMNHRKKLTVIPVVTQYSEKHNLVRYNARRSMVGTYSVVIPRRENDSRRSYFVPEVLFTPGVKSLKLLREIAGNMFDFWDMTLEMPTHIRALAPSFRKMQSCLLLTSEAGSPGGNEQSEHETLASHLEEKQPMCCVPKPPDEGSRRSSKVLDGKRGNLLPIVALRKDKDNMRELYVSTTLGFYRALKLSCVKGNGELMSCWNETLQDLGRDTFISGRKLCQDIQQSALTAFTKRVNPGAWCNGFPRHVASKISNPMMIEVVELSIALMEGRILSAFPVAELVYCPIERVRDHLRFRRRNTSDPQFRAVVRNKHVSLISAQMREAQMLMQQPPVDINKIQKIRYTLSKGDSAKDKDVYAKVLFLKLRVFDNKLKKLQLPGESTLLLSDPWLNGDEEQREPMCTLLRLDETLLNRAHSGILGEWVANNHGVVITLSKLDLRDQLSAALIDRLDSLSTERWTEKALMAFPDKAERRLSNAAPPGEASTFFAHRAASSAVSELKI</sequence>
<protein>
    <submittedName>
        <fullName evidence="1">Uncharacterized protein</fullName>
    </submittedName>
</protein>
<name>A0AA88N373_CHASR</name>
<evidence type="ECO:0000313" key="2">
    <source>
        <dbReference type="Proteomes" id="UP001187415"/>
    </source>
</evidence>
<evidence type="ECO:0000313" key="1">
    <source>
        <dbReference type="EMBL" id="KAK2847561.1"/>
    </source>
</evidence>
<keyword evidence="2" id="KW-1185">Reference proteome</keyword>